<dbReference type="EMBL" id="BAAARY010000001">
    <property type="protein sequence ID" value="GAA2510001.1"/>
    <property type="molecule type" value="Genomic_DNA"/>
</dbReference>
<gene>
    <name evidence="1" type="ORF">GCM10010201_00750</name>
</gene>
<proteinExistence type="predicted"/>
<protein>
    <recommendedName>
        <fullName evidence="3">Restriction endonuclease</fullName>
    </recommendedName>
</protein>
<organism evidence="1 2">
    <name type="scientific">Pilimelia columellifera subsp. columellifera</name>
    <dbReference type="NCBI Taxonomy" id="706583"/>
    <lineage>
        <taxon>Bacteria</taxon>
        <taxon>Bacillati</taxon>
        <taxon>Actinomycetota</taxon>
        <taxon>Actinomycetes</taxon>
        <taxon>Micromonosporales</taxon>
        <taxon>Micromonosporaceae</taxon>
        <taxon>Pilimelia</taxon>
    </lineage>
</organism>
<reference evidence="2" key="1">
    <citation type="journal article" date="2019" name="Int. J. Syst. Evol. Microbiol.">
        <title>The Global Catalogue of Microorganisms (GCM) 10K type strain sequencing project: providing services to taxonomists for standard genome sequencing and annotation.</title>
        <authorList>
            <consortium name="The Broad Institute Genomics Platform"/>
            <consortium name="The Broad Institute Genome Sequencing Center for Infectious Disease"/>
            <person name="Wu L."/>
            <person name="Ma J."/>
        </authorList>
    </citation>
    <scope>NUCLEOTIDE SEQUENCE [LARGE SCALE GENOMIC DNA]</scope>
    <source>
        <strain evidence="2">JCM 3367</strain>
    </source>
</reference>
<dbReference type="InterPro" id="IPR019066">
    <property type="entry name" value="Restrct_endonuc_II_SacI"/>
</dbReference>
<accession>A0ABP6A3I0</accession>
<evidence type="ECO:0000313" key="2">
    <source>
        <dbReference type="Proteomes" id="UP001499978"/>
    </source>
</evidence>
<dbReference type="Proteomes" id="UP001499978">
    <property type="component" value="Unassembled WGS sequence"/>
</dbReference>
<evidence type="ECO:0000313" key="1">
    <source>
        <dbReference type="EMBL" id="GAA2510001.1"/>
    </source>
</evidence>
<dbReference type="Pfam" id="PF09566">
    <property type="entry name" value="RE_SacI"/>
    <property type="match status" value="1"/>
</dbReference>
<sequence length="340" mass="37912">MSIAQSDLPVPDRWSELARNVGHSTRGGDTVVLGCALLAKACDRRIDPFVVKLGVTERGYHMRGIGDHVLAPARNHYGFDLGSESANPTNGSTWLKPRTLHDIVTREKESFAFLLEVLGEVDRLDEEQALYAFAAWLRERFAVALKNQPIVIAETEADLAQIVSAAESFVLENPERGGRGQALTAAALSMIWSDVRTGKINDPSRHWPGDVHVFQAAEKVPLVAIEVKQREVTEGEVWAFIRRCANKGIRNVMYVGLKSDQQALQGLDASHVARELNCVFTWIWGVEELVFHAFAWSPRGVEVNVRTLARGMVKRMVEVGLPVSTQKRWAELTRSSFFEK</sequence>
<keyword evidence="2" id="KW-1185">Reference proteome</keyword>
<evidence type="ECO:0008006" key="3">
    <source>
        <dbReference type="Google" id="ProtNLM"/>
    </source>
</evidence>
<comment type="caution">
    <text evidence="1">The sequence shown here is derived from an EMBL/GenBank/DDBJ whole genome shotgun (WGS) entry which is preliminary data.</text>
</comment>
<name>A0ABP6A3I0_9ACTN</name>